<dbReference type="AlphaFoldDB" id="A0A1R4KCC3"/>
<dbReference type="EMBL" id="FUKR01000076">
    <property type="protein sequence ID" value="SJN41970.1"/>
    <property type="molecule type" value="Genomic_DNA"/>
</dbReference>
<sequence length="386" mass="41178">MTAVLSCAEARRARMRALGLLPSAARTPGADPRPAAVAGRLLAVQAQDLPQALWALGLRVLLAQGDEGQEAAAAAAEAVRQALADGSLVRSWPMRGTVHLLAAEDLGWLQDLAGPRALAGWPRRRGVLGLEMADYDRAEELTRALLGGGGRIGRAGLLSFWTENGLELRTGWSYHLVWALCQNGVTVFGPPSPDGRGLDLVLAEEWLPRRAPLERDVALRTLGRRAVAGHGPVTGADLSWWTGLTRRDARLALTLAEEDGLERVVVDGTEHWWDPGSQADDSAGTGRSDGEQLLLLPAFDEHLLGYRDRSLQLDPAHASAVMTSNGIARATAVVGGRVVGVWRQREGRVDVLPGEDAALPPHLLGAPFAQRAEQFDGFRAALPGLG</sequence>
<gene>
    <name evidence="1" type="ORF">FM119_12980</name>
</gene>
<evidence type="ECO:0000313" key="1">
    <source>
        <dbReference type="EMBL" id="SJN41970.1"/>
    </source>
</evidence>
<organism evidence="1 2">
    <name type="scientific">Mycetocola reblochoni REB411</name>
    <dbReference type="NCBI Taxonomy" id="1255698"/>
    <lineage>
        <taxon>Bacteria</taxon>
        <taxon>Bacillati</taxon>
        <taxon>Actinomycetota</taxon>
        <taxon>Actinomycetes</taxon>
        <taxon>Micrococcales</taxon>
        <taxon>Microbacteriaceae</taxon>
        <taxon>Mycetocola</taxon>
    </lineage>
</organism>
<dbReference type="PANTHER" id="PTHR38479">
    <property type="entry name" value="LMO0824 PROTEIN"/>
    <property type="match status" value="1"/>
</dbReference>
<keyword evidence="2" id="KW-1185">Reference proteome</keyword>
<name>A0A1R4KCC3_9MICO</name>
<evidence type="ECO:0008006" key="3">
    <source>
        <dbReference type="Google" id="ProtNLM"/>
    </source>
</evidence>
<dbReference type="PANTHER" id="PTHR38479:SF2">
    <property type="entry name" value="WINGED HELIX DNA-BINDING DOMAIN-CONTAINING PROTEIN"/>
    <property type="match status" value="1"/>
</dbReference>
<dbReference type="OrthoDB" id="9148135at2"/>
<evidence type="ECO:0000313" key="2">
    <source>
        <dbReference type="Proteomes" id="UP000196778"/>
    </source>
</evidence>
<protein>
    <recommendedName>
        <fullName evidence="3">Winged helix DNA-binding domain-containing protein</fullName>
    </recommendedName>
</protein>
<proteinExistence type="predicted"/>
<reference evidence="2" key="1">
    <citation type="submission" date="2017-02" db="EMBL/GenBank/DDBJ databases">
        <authorList>
            <person name="Dridi B."/>
        </authorList>
    </citation>
    <scope>NUCLEOTIDE SEQUENCE [LARGE SCALE GENOMIC DNA]</scope>
    <source>
        <strain evidence="2">EB411</strain>
    </source>
</reference>
<dbReference type="InterPro" id="IPR009351">
    <property type="entry name" value="AlkZ-like"/>
</dbReference>
<dbReference type="Pfam" id="PF06224">
    <property type="entry name" value="AlkZ-like"/>
    <property type="match status" value="1"/>
</dbReference>
<dbReference type="RefSeq" id="WP_087138594.1">
    <property type="nucleotide sequence ID" value="NZ_FUKR01000076.1"/>
</dbReference>
<dbReference type="Proteomes" id="UP000196778">
    <property type="component" value="Unassembled WGS sequence"/>
</dbReference>
<accession>A0A1R4KCC3</accession>